<feature type="region of interest" description="Disordered" evidence="1">
    <location>
        <begin position="257"/>
        <end position="299"/>
    </location>
</feature>
<evidence type="ECO:0000313" key="2">
    <source>
        <dbReference type="EMBL" id="QXJ20149.1"/>
    </source>
</evidence>
<organism evidence="2 3">
    <name type="scientific">Actinomadura graeca</name>
    <dbReference type="NCBI Taxonomy" id="2750812"/>
    <lineage>
        <taxon>Bacteria</taxon>
        <taxon>Bacillati</taxon>
        <taxon>Actinomycetota</taxon>
        <taxon>Actinomycetes</taxon>
        <taxon>Streptosporangiales</taxon>
        <taxon>Thermomonosporaceae</taxon>
        <taxon>Actinomadura</taxon>
    </lineage>
</organism>
<evidence type="ECO:0000256" key="1">
    <source>
        <dbReference type="SAM" id="MobiDB-lite"/>
    </source>
</evidence>
<feature type="compositionally biased region" description="Basic and acidic residues" evidence="1">
    <location>
        <begin position="224"/>
        <end position="242"/>
    </location>
</feature>
<proteinExistence type="predicted"/>
<name>A0ABX8QPR8_9ACTN</name>
<sequence>MDLSSAADELYAVAPDAFVEARTRLARQARQDGDAALAKRIAALRRPAPPAWAVNLLARSARDDLGRLLDVGAEIREAWGSGGGLGDLERRRAGLVQELVRTAAGLASDAGRPLRDQALRDVEDTLQAATVDAGIAEEVREGRLTRPRSHSGFVPAGFQVAPDGARPERSKPERSKPERPGRGRPVKKARPAAGAAVVRTSTARAKRAESLRRRAEEAEAALADAREKAGRTREAAEKAAAEVGRLRHELERAVAERDAAARRAERAGQAHARAEDAAREAREAAGEARAAADRDAGRG</sequence>
<protein>
    <recommendedName>
        <fullName evidence="4">Colicin import membrane protein</fullName>
    </recommendedName>
</protein>
<feature type="region of interest" description="Disordered" evidence="1">
    <location>
        <begin position="140"/>
        <end position="242"/>
    </location>
</feature>
<evidence type="ECO:0000313" key="3">
    <source>
        <dbReference type="Proteomes" id="UP001049518"/>
    </source>
</evidence>
<feature type="compositionally biased region" description="Basic and acidic residues" evidence="1">
    <location>
        <begin position="206"/>
        <end position="217"/>
    </location>
</feature>
<keyword evidence="3" id="KW-1185">Reference proteome</keyword>
<reference evidence="2" key="1">
    <citation type="submission" date="2020-07" db="EMBL/GenBank/DDBJ databases">
        <authorList>
            <person name="Tarantini F.S."/>
            <person name="Hong K.W."/>
            <person name="Chan K.G."/>
        </authorList>
    </citation>
    <scope>NUCLEOTIDE SEQUENCE</scope>
    <source>
        <strain evidence="2">32-07</strain>
    </source>
</reference>
<gene>
    <name evidence="2" type="ORF">AGRA3207_000805</name>
</gene>
<feature type="compositionally biased region" description="Basic and acidic residues" evidence="1">
    <location>
        <begin position="165"/>
        <end position="181"/>
    </location>
</feature>
<dbReference type="EMBL" id="CP059572">
    <property type="protein sequence ID" value="QXJ20149.1"/>
    <property type="molecule type" value="Genomic_DNA"/>
</dbReference>
<evidence type="ECO:0008006" key="4">
    <source>
        <dbReference type="Google" id="ProtNLM"/>
    </source>
</evidence>
<dbReference type="Proteomes" id="UP001049518">
    <property type="component" value="Chromosome"/>
</dbReference>
<accession>A0ABX8QPR8</accession>
<dbReference type="RefSeq" id="WP_231333201.1">
    <property type="nucleotide sequence ID" value="NZ_CP059572.1"/>
</dbReference>